<feature type="region of interest" description="Disordered" evidence="1">
    <location>
        <begin position="1"/>
        <end position="170"/>
    </location>
</feature>
<gene>
    <name evidence="2" type="ORF">Tdes44962_MAKER01447</name>
</gene>
<evidence type="ECO:0000256" key="1">
    <source>
        <dbReference type="SAM" id="MobiDB-lite"/>
    </source>
</evidence>
<name>A0A9W7W5V9_9PEZI</name>
<feature type="region of interest" description="Disordered" evidence="1">
    <location>
        <begin position="204"/>
        <end position="266"/>
    </location>
</feature>
<keyword evidence="3" id="KW-1185">Reference proteome</keyword>
<evidence type="ECO:0000313" key="3">
    <source>
        <dbReference type="Proteomes" id="UP001138500"/>
    </source>
</evidence>
<proteinExistence type="predicted"/>
<dbReference type="AlphaFoldDB" id="A0A9W7W5V9"/>
<feature type="region of interest" description="Disordered" evidence="1">
    <location>
        <begin position="374"/>
        <end position="396"/>
    </location>
</feature>
<feature type="compositionally biased region" description="Basic and acidic residues" evidence="1">
    <location>
        <begin position="204"/>
        <end position="216"/>
    </location>
</feature>
<organism evidence="2 3">
    <name type="scientific">Teratosphaeria destructans</name>
    <dbReference type="NCBI Taxonomy" id="418781"/>
    <lineage>
        <taxon>Eukaryota</taxon>
        <taxon>Fungi</taxon>
        <taxon>Dikarya</taxon>
        <taxon>Ascomycota</taxon>
        <taxon>Pezizomycotina</taxon>
        <taxon>Dothideomycetes</taxon>
        <taxon>Dothideomycetidae</taxon>
        <taxon>Mycosphaerellales</taxon>
        <taxon>Teratosphaeriaceae</taxon>
        <taxon>Teratosphaeria</taxon>
    </lineage>
</organism>
<comment type="caution">
    <text evidence="2">The sequence shown here is derived from an EMBL/GenBank/DDBJ whole genome shotgun (WGS) entry which is preliminary data.</text>
</comment>
<dbReference type="EMBL" id="RIBY02000335">
    <property type="protein sequence ID" value="KAH9844414.1"/>
    <property type="molecule type" value="Genomic_DNA"/>
</dbReference>
<protein>
    <submittedName>
        <fullName evidence="2">Uncharacterized protein</fullName>
    </submittedName>
</protein>
<reference evidence="2 3" key="1">
    <citation type="journal article" date="2018" name="IMA Fungus">
        <title>IMA Genome-F 10: Nine draft genome sequences of Claviceps purpurea s.lat., including C. arundinis, C. humidiphila, and C. cf. spartinae, pseudomolecules for the pitch canker pathogen Fusarium circinatum, draft genome of Davidsoniella eucalypti, Grosmannia galeiformis, Quambalaria eucalypti, and Teratosphaeria destructans.</title>
        <authorList>
            <person name="Wingfield B.D."/>
            <person name="Liu M."/>
            <person name="Nguyen H.D."/>
            <person name="Lane F.A."/>
            <person name="Morgan S.W."/>
            <person name="De Vos L."/>
            <person name="Wilken P.M."/>
            <person name="Duong T.A."/>
            <person name="Aylward J."/>
            <person name="Coetzee M.P."/>
            <person name="Dadej K."/>
            <person name="De Beer Z.W."/>
            <person name="Findlay W."/>
            <person name="Havenga M."/>
            <person name="Kolarik M."/>
            <person name="Menzies J.G."/>
            <person name="Naidoo K."/>
            <person name="Pochopski O."/>
            <person name="Shoukouhi P."/>
            <person name="Santana Q.C."/>
            <person name="Seifert K.A."/>
            <person name="Soal N."/>
            <person name="Steenkamp E.T."/>
            <person name="Tatham C.T."/>
            <person name="van der Nest M.A."/>
            <person name="Wingfield M.J."/>
        </authorList>
    </citation>
    <scope>NUCLEOTIDE SEQUENCE [LARGE SCALE GENOMIC DNA]</scope>
    <source>
        <strain evidence="2">CMW44962</strain>
    </source>
</reference>
<feature type="compositionally biased region" description="Low complexity" evidence="1">
    <location>
        <begin position="129"/>
        <end position="153"/>
    </location>
</feature>
<sequence length="420" mass="46459">MSNLEHNPFGPADGQAAAEAHYLGSQKVTGMPEPIRQNPYDTSRAGDPSRVQAYATPKALKISAGKAPAQSGLRTHAHPPQQRGRPVERRPSTPQDMRTIGRGADGRFDAGNIRPSDPRLDPSPFVGLPRHSSSDPRSSSTAASERARSPSATPRRRTSSIGEWIKEKIRRFSGSLKDKADILAMSEDERDDHLVRQKRNVEAEAAQRRARYETHAHASASRPRGPTSRPSMISLDRIDSASSSRKSHGSAVLYPNPNQADPGESLSPDQRLVLEISTGEKLAIKASKTLDPIKQQFRHRKGSSDSDLSFADFAPRDTDALVRCARCGRIPRRFVRRAEGVCDECVDEIRRQRQAEIKIAREGLRAAVEAESPLEPRFPLRRGPTDPDEPSPPYVRVGKNKLIRLRHTIYEDPGNPFVVD</sequence>
<dbReference type="Proteomes" id="UP001138500">
    <property type="component" value="Unassembled WGS sequence"/>
</dbReference>
<dbReference type="OrthoDB" id="3899971at2759"/>
<accession>A0A9W7W5V9</accession>
<reference evidence="2 3" key="2">
    <citation type="journal article" date="2021" name="Curr. Genet.">
        <title>Genetic response to nitrogen starvation in the aggressive Eucalyptus foliar pathogen Teratosphaeria destructans.</title>
        <authorList>
            <person name="Havenga M."/>
            <person name="Wingfield B.D."/>
            <person name="Wingfield M.J."/>
            <person name="Dreyer L.L."/>
            <person name="Roets F."/>
            <person name="Aylward J."/>
        </authorList>
    </citation>
    <scope>NUCLEOTIDE SEQUENCE [LARGE SCALE GENOMIC DNA]</scope>
    <source>
        <strain evidence="2">CMW44962</strain>
    </source>
</reference>
<evidence type="ECO:0000313" key="2">
    <source>
        <dbReference type="EMBL" id="KAH9844414.1"/>
    </source>
</evidence>